<feature type="transmembrane region" description="Helical" evidence="6">
    <location>
        <begin position="98"/>
        <end position="115"/>
    </location>
</feature>
<dbReference type="InterPro" id="IPR036259">
    <property type="entry name" value="MFS_trans_sf"/>
</dbReference>
<dbReference type="GO" id="GO:0022857">
    <property type="term" value="F:transmembrane transporter activity"/>
    <property type="evidence" value="ECO:0007669"/>
    <property type="project" value="InterPro"/>
</dbReference>
<evidence type="ECO:0000256" key="4">
    <source>
        <dbReference type="ARBA" id="ARBA00023136"/>
    </source>
</evidence>
<feature type="transmembrane region" description="Helical" evidence="6">
    <location>
        <begin position="436"/>
        <end position="458"/>
    </location>
</feature>
<evidence type="ECO:0000313" key="8">
    <source>
        <dbReference type="Proteomes" id="UP000242525"/>
    </source>
</evidence>
<evidence type="ECO:0000256" key="1">
    <source>
        <dbReference type="ARBA" id="ARBA00004141"/>
    </source>
</evidence>
<feature type="transmembrane region" description="Helical" evidence="6">
    <location>
        <begin position="363"/>
        <end position="384"/>
    </location>
</feature>
<feature type="transmembrane region" description="Helical" evidence="6">
    <location>
        <begin position="54"/>
        <end position="78"/>
    </location>
</feature>
<feature type="transmembrane region" description="Helical" evidence="6">
    <location>
        <begin position="500"/>
        <end position="520"/>
    </location>
</feature>
<evidence type="ECO:0000256" key="3">
    <source>
        <dbReference type="ARBA" id="ARBA00022989"/>
    </source>
</evidence>
<feature type="transmembrane region" description="Helical" evidence="6">
    <location>
        <begin position="211"/>
        <end position="230"/>
    </location>
</feature>
<dbReference type="PANTHER" id="PTHR23502">
    <property type="entry name" value="MAJOR FACILITATOR SUPERFAMILY"/>
    <property type="match status" value="1"/>
</dbReference>
<dbReference type="GO" id="GO:0005886">
    <property type="term" value="C:plasma membrane"/>
    <property type="evidence" value="ECO:0007669"/>
    <property type="project" value="TreeGrafter"/>
</dbReference>
<feature type="transmembrane region" description="Helical" evidence="6">
    <location>
        <begin position="405"/>
        <end position="424"/>
    </location>
</feature>
<dbReference type="Pfam" id="PF07690">
    <property type="entry name" value="MFS_1"/>
    <property type="match status" value="1"/>
</dbReference>
<dbReference type="Gene3D" id="1.20.1250.20">
    <property type="entry name" value="MFS general substrate transporter like domains"/>
    <property type="match status" value="1"/>
</dbReference>
<evidence type="ECO:0000256" key="5">
    <source>
        <dbReference type="SAM" id="MobiDB-lite"/>
    </source>
</evidence>
<dbReference type="InterPro" id="IPR011701">
    <property type="entry name" value="MFS"/>
</dbReference>
<comment type="caution">
    <text evidence="7">The sequence shown here is derived from an EMBL/GenBank/DDBJ whole genome shotgun (WGS) entry which is preliminary data.</text>
</comment>
<name>A0A0J9XHS3_GEOCN</name>
<feature type="transmembrane region" description="Helical" evidence="6">
    <location>
        <begin position="122"/>
        <end position="139"/>
    </location>
</feature>
<dbReference type="Proteomes" id="UP000242525">
    <property type="component" value="Unassembled WGS sequence"/>
</dbReference>
<keyword evidence="2 6" id="KW-0812">Transmembrane</keyword>
<gene>
    <name evidence="7" type="ORF">BN980_GECA15s02034g</name>
</gene>
<accession>A0A0J9XHS3</accession>
<dbReference type="PANTHER" id="PTHR23502:SF30">
    <property type="entry name" value="TRANSPORTER, PUTATIVE (AFU_ORTHOLOGUE AFUA_8G04702)-RELATED"/>
    <property type="match status" value="1"/>
</dbReference>
<keyword evidence="4 6" id="KW-0472">Membrane</keyword>
<keyword evidence="3 6" id="KW-1133">Transmembrane helix</keyword>
<feature type="transmembrane region" description="Helical" evidence="6">
    <location>
        <begin position="151"/>
        <end position="173"/>
    </location>
</feature>
<dbReference type="SUPFAM" id="SSF103473">
    <property type="entry name" value="MFS general substrate transporter"/>
    <property type="match status" value="1"/>
</dbReference>
<evidence type="ECO:0000256" key="6">
    <source>
        <dbReference type="SAM" id="Phobius"/>
    </source>
</evidence>
<dbReference type="AlphaFoldDB" id="A0A0J9XHS3"/>
<dbReference type="STRING" id="1173061.A0A0J9XHS3"/>
<feature type="region of interest" description="Disordered" evidence="5">
    <location>
        <begin position="19"/>
        <end position="46"/>
    </location>
</feature>
<evidence type="ECO:0000256" key="2">
    <source>
        <dbReference type="ARBA" id="ARBA00022692"/>
    </source>
</evidence>
<dbReference type="OrthoDB" id="5215911at2759"/>
<feature type="transmembrane region" description="Helical" evidence="6">
    <location>
        <begin position="180"/>
        <end position="199"/>
    </location>
</feature>
<reference evidence="7" key="1">
    <citation type="submission" date="2014-03" db="EMBL/GenBank/DDBJ databases">
        <authorList>
            <person name="Casaregola S."/>
        </authorList>
    </citation>
    <scope>NUCLEOTIDE SEQUENCE [LARGE SCALE GENOMIC DNA]</scope>
    <source>
        <strain evidence="7">CLIB 918</strain>
    </source>
</reference>
<organism evidence="7 8">
    <name type="scientific">Geotrichum candidum</name>
    <name type="common">Oospora lactis</name>
    <name type="synonym">Dipodascus geotrichum</name>
    <dbReference type="NCBI Taxonomy" id="1173061"/>
    <lineage>
        <taxon>Eukaryota</taxon>
        <taxon>Fungi</taxon>
        <taxon>Dikarya</taxon>
        <taxon>Ascomycota</taxon>
        <taxon>Saccharomycotina</taxon>
        <taxon>Dipodascomycetes</taxon>
        <taxon>Dipodascales</taxon>
        <taxon>Dipodascaceae</taxon>
        <taxon>Geotrichum</taxon>
    </lineage>
</organism>
<proteinExistence type="predicted"/>
<dbReference type="EMBL" id="CCBN010000015">
    <property type="protein sequence ID" value="CDO56495.1"/>
    <property type="molecule type" value="Genomic_DNA"/>
</dbReference>
<sequence length="546" mass="60993">MKINPQAIPGTVHLVDQDSQIQGKHDSGNKEIVLNPTPSDDPDDPLNWTRPRKYLAMFCMVVYTFGVGIASASIYSVLTPISTQTGLGLATLNQGTGYMFLFLGLGCFFWQPMALQYGKRPVYLISLLATALIIIWSPHTNGNGSWIGGKILQGFFGAPIESLLEVTVSDIWFEHERGRWMNLYALALVTSNYIAPLVAGFIADGQGWEWVIYWSSIWAAVCFVFCFFFMEETNYSRQTISPDDVLNEPSDLNDEISSVEEQNVTILGEKLATPAVVDTENGQSIPINTSTKTFVQKMALFRATPPMDQLWINFKRPISMFRFPVILWSGFIYGVSLVWFNVLNATASMIFTNYYNFTPAQVGLTYISPVIGSFIFSFYAAWASDWFKVKLARRNNGVSEAEHRLWVFLPNAIFAPAGLILWGVGASHYVHWMGPVIAMGMIGGTTALGCSVPCSYTVDSYREMSGHGMVVAIIIRNLLSFAIGYGITPWITNTGVQNTFIAACFISLICTLTFLIFIIWGKASRNSQKEVYWRYVQEALDKHMAH</sequence>
<feature type="transmembrane region" description="Helical" evidence="6">
    <location>
        <begin position="470"/>
        <end position="488"/>
    </location>
</feature>
<keyword evidence="8" id="KW-1185">Reference proteome</keyword>
<comment type="subcellular location">
    <subcellularLocation>
        <location evidence="1">Membrane</location>
        <topology evidence="1">Multi-pass membrane protein</topology>
    </subcellularLocation>
</comment>
<feature type="transmembrane region" description="Helical" evidence="6">
    <location>
        <begin position="325"/>
        <end position="343"/>
    </location>
</feature>
<protein>
    <submittedName>
        <fullName evidence="7">Similar to Saccharomyces cerevisiae YNR055C HOL1 Putative transporter in the major facilitator superfamily (DHA1 family) of multidrug resistance transporters</fullName>
    </submittedName>
</protein>
<evidence type="ECO:0000313" key="7">
    <source>
        <dbReference type="EMBL" id="CDO56495.1"/>
    </source>
</evidence>